<evidence type="ECO:0008006" key="5">
    <source>
        <dbReference type="Google" id="ProtNLM"/>
    </source>
</evidence>
<dbReference type="Proteomes" id="UP000682713">
    <property type="component" value="Unassembled WGS sequence"/>
</dbReference>
<evidence type="ECO:0000256" key="2">
    <source>
        <dbReference type="SAM" id="SignalP"/>
    </source>
</evidence>
<dbReference type="AlphaFoldDB" id="A0A942TS37"/>
<gene>
    <name evidence="3" type="ORF">KHA93_16395</name>
</gene>
<dbReference type="EMBL" id="JAGYPJ010000001">
    <property type="protein sequence ID" value="MBS4201219.1"/>
    <property type="molecule type" value="Genomic_DNA"/>
</dbReference>
<evidence type="ECO:0000256" key="1">
    <source>
        <dbReference type="SAM" id="MobiDB-lite"/>
    </source>
</evidence>
<feature type="signal peptide" evidence="2">
    <location>
        <begin position="1"/>
        <end position="29"/>
    </location>
</feature>
<sequence length="281" mass="31357">MLKRKRMLLKQFSLMLAILLMFFSISGCGKSEEKGGTPPVSNQEGKSPEKVDDETPPSPKDDLVDLDTPPVATGMTQYIEVKGKAYEMLEPMMESISQKNPMASITLMGLFSTDITLAPLAVLSEVPKTGKNVWEGPIMNQVSTGHVEMKGDICTFNMEMNVPDESIQNMTISGEYDTKTESLQASFSVDGKEIKVFEYVPSGSGYVSQIITKENEETYLIKQVFNENTLYIGMVTGSGKEESIYKQNIEFNKNFVKNDSMMVVIENGKGYTIIDNEKYEY</sequence>
<dbReference type="RefSeq" id="WP_213111718.1">
    <property type="nucleotide sequence ID" value="NZ_JAGYPJ010000001.1"/>
</dbReference>
<feature type="chain" id="PRO_5039224742" description="Lipoprotein" evidence="2">
    <location>
        <begin position="30"/>
        <end position="281"/>
    </location>
</feature>
<keyword evidence="2" id="KW-0732">Signal</keyword>
<comment type="caution">
    <text evidence="3">The sequence shown here is derived from an EMBL/GenBank/DDBJ whole genome shotgun (WGS) entry which is preliminary data.</text>
</comment>
<keyword evidence="4" id="KW-1185">Reference proteome</keyword>
<feature type="region of interest" description="Disordered" evidence="1">
    <location>
        <begin position="30"/>
        <end position="69"/>
    </location>
</feature>
<name>A0A942TS37_9BACI</name>
<accession>A0A942TS37</accession>
<proteinExistence type="predicted"/>
<evidence type="ECO:0000313" key="3">
    <source>
        <dbReference type="EMBL" id="MBS4201219.1"/>
    </source>
</evidence>
<organism evidence="3 4">
    <name type="scientific">Lederbergia citrisecunda</name>
    <dbReference type="NCBI Taxonomy" id="2833583"/>
    <lineage>
        <taxon>Bacteria</taxon>
        <taxon>Bacillati</taxon>
        <taxon>Bacillota</taxon>
        <taxon>Bacilli</taxon>
        <taxon>Bacillales</taxon>
        <taxon>Bacillaceae</taxon>
        <taxon>Lederbergia</taxon>
    </lineage>
</organism>
<reference evidence="3 4" key="1">
    <citation type="submission" date="2021-05" db="EMBL/GenBank/DDBJ databases">
        <title>Novel Bacillus species.</title>
        <authorList>
            <person name="Liu G."/>
        </authorList>
    </citation>
    <scope>NUCLEOTIDE SEQUENCE [LARGE SCALE GENOMIC DNA]</scope>
    <source>
        <strain evidence="3 4">FJAT-49732</strain>
    </source>
</reference>
<evidence type="ECO:0000313" key="4">
    <source>
        <dbReference type="Proteomes" id="UP000682713"/>
    </source>
</evidence>
<protein>
    <recommendedName>
        <fullName evidence="5">Lipoprotein</fullName>
    </recommendedName>
</protein>
<dbReference type="PROSITE" id="PS51257">
    <property type="entry name" value="PROKAR_LIPOPROTEIN"/>
    <property type="match status" value="1"/>
</dbReference>